<comment type="caution">
    <text evidence="5">The sequence shown here is derived from an EMBL/GenBank/DDBJ whole genome shotgun (WGS) entry which is preliminary data.</text>
</comment>
<gene>
    <name evidence="5" type="ORF">S03H2_37927</name>
</gene>
<evidence type="ECO:0000313" key="5">
    <source>
        <dbReference type="EMBL" id="GAH52248.1"/>
    </source>
</evidence>
<dbReference type="Gene3D" id="3.30.390.50">
    <property type="entry name" value="CO dehydrogenase flavoprotein, C-terminal domain"/>
    <property type="match status" value="1"/>
</dbReference>
<evidence type="ECO:0000256" key="2">
    <source>
        <dbReference type="ARBA" id="ARBA00022827"/>
    </source>
</evidence>
<dbReference type="AlphaFoldDB" id="X1I3V8"/>
<feature type="domain" description="CO dehydrogenase flavoprotein C-terminal" evidence="4">
    <location>
        <begin position="1"/>
        <end position="97"/>
    </location>
</feature>
<dbReference type="EMBL" id="BARU01023363">
    <property type="protein sequence ID" value="GAH52248.1"/>
    <property type="molecule type" value="Genomic_DNA"/>
</dbReference>
<evidence type="ECO:0000256" key="1">
    <source>
        <dbReference type="ARBA" id="ARBA00022630"/>
    </source>
</evidence>
<reference evidence="5" key="1">
    <citation type="journal article" date="2014" name="Front. Microbiol.">
        <title>High frequency of phylogenetically diverse reductive dehalogenase-homologous genes in deep subseafloor sedimentary metagenomes.</title>
        <authorList>
            <person name="Kawai M."/>
            <person name="Futagami T."/>
            <person name="Toyoda A."/>
            <person name="Takaki Y."/>
            <person name="Nishi S."/>
            <person name="Hori S."/>
            <person name="Arai W."/>
            <person name="Tsubouchi T."/>
            <person name="Morono Y."/>
            <person name="Uchiyama I."/>
            <person name="Ito T."/>
            <person name="Fujiyama A."/>
            <person name="Inagaki F."/>
            <person name="Takami H."/>
        </authorList>
    </citation>
    <scope>NUCLEOTIDE SEQUENCE</scope>
    <source>
        <strain evidence="5">Expedition CK06-06</strain>
    </source>
</reference>
<keyword evidence="3" id="KW-0560">Oxidoreductase</keyword>
<proteinExistence type="predicted"/>
<dbReference type="PANTHER" id="PTHR42659:SF2">
    <property type="entry name" value="XANTHINE DEHYDROGENASE SUBUNIT C-RELATED"/>
    <property type="match status" value="1"/>
</dbReference>
<dbReference type="InterPro" id="IPR005107">
    <property type="entry name" value="CO_DH_flav_C"/>
</dbReference>
<dbReference type="GO" id="GO:0016491">
    <property type="term" value="F:oxidoreductase activity"/>
    <property type="evidence" value="ECO:0007669"/>
    <property type="project" value="UniProtKB-KW"/>
</dbReference>
<keyword evidence="1" id="KW-0285">Flavoprotein</keyword>
<dbReference type="PANTHER" id="PTHR42659">
    <property type="entry name" value="XANTHINE DEHYDROGENASE SUBUNIT C-RELATED"/>
    <property type="match status" value="1"/>
</dbReference>
<evidence type="ECO:0000256" key="3">
    <source>
        <dbReference type="ARBA" id="ARBA00023002"/>
    </source>
</evidence>
<keyword evidence="2" id="KW-0274">FAD</keyword>
<accession>X1I3V8</accession>
<name>X1I3V8_9ZZZZ</name>
<dbReference type="SUPFAM" id="SSF55447">
    <property type="entry name" value="CO dehydrogenase flavoprotein C-terminal domain-like"/>
    <property type="match status" value="1"/>
</dbReference>
<protein>
    <recommendedName>
        <fullName evidence="4">CO dehydrogenase flavoprotein C-terminal domain-containing protein</fullName>
    </recommendedName>
</protein>
<sequence>MSRNTADLAKVNCAAKITANDSSCDDIRIVLGAVADRPIRAKKVEQAIKGREVNDEVIEEAVQKVIEDIAPITDVRSTAEYRARVSQVLVKRAIKQAINDQAGACSEELSG</sequence>
<dbReference type="SMART" id="SM01092">
    <property type="entry name" value="CO_deh_flav_C"/>
    <property type="match status" value="1"/>
</dbReference>
<organism evidence="5">
    <name type="scientific">marine sediment metagenome</name>
    <dbReference type="NCBI Taxonomy" id="412755"/>
    <lineage>
        <taxon>unclassified sequences</taxon>
        <taxon>metagenomes</taxon>
        <taxon>ecological metagenomes</taxon>
    </lineage>
</organism>
<dbReference type="InterPro" id="IPR036683">
    <property type="entry name" value="CO_DH_flav_C_dom_sf"/>
</dbReference>
<dbReference type="InterPro" id="IPR051312">
    <property type="entry name" value="Diverse_Substr_Oxidored"/>
</dbReference>
<evidence type="ECO:0000259" key="4">
    <source>
        <dbReference type="SMART" id="SM01092"/>
    </source>
</evidence>
<dbReference type="Pfam" id="PF03450">
    <property type="entry name" value="CO_deh_flav_C"/>
    <property type="match status" value="1"/>
</dbReference>